<dbReference type="PROSITE" id="PS51257">
    <property type="entry name" value="PROKAR_LIPOPROTEIN"/>
    <property type="match status" value="1"/>
</dbReference>
<name>A0ABW4PYN1_9MICO</name>
<dbReference type="RefSeq" id="WP_137770058.1">
    <property type="nucleotide sequence ID" value="NZ_BAAAIS010000002.1"/>
</dbReference>
<gene>
    <name evidence="3" type="ORF">ACFSDA_09360</name>
</gene>
<evidence type="ECO:0000313" key="4">
    <source>
        <dbReference type="Proteomes" id="UP001597280"/>
    </source>
</evidence>
<reference evidence="4" key="1">
    <citation type="journal article" date="2019" name="Int. J. Syst. Evol. Microbiol.">
        <title>The Global Catalogue of Microorganisms (GCM) 10K type strain sequencing project: providing services to taxonomists for standard genome sequencing and annotation.</title>
        <authorList>
            <consortium name="The Broad Institute Genomics Platform"/>
            <consortium name="The Broad Institute Genome Sequencing Center for Infectious Disease"/>
            <person name="Wu L."/>
            <person name="Ma J."/>
        </authorList>
    </citation>
    <scope>NUCLEOTIDE SEQUENCE [LARGE SCALE GENOMIC DNA]</scope>
    <source>
        <strain evidence="4">JCM 11650</strain>
    </source>
</reference>
<organism evidence="3 4">
    <name type="scientific">Brachybacterium rhamnosum</name>
    <dbReference type="NCBI Taxonomy" id="173361"/>
    <lineage>
        <taxon>Bacteria</taxon>
        <taxon>Bacillati</taxon>
        <taxon>Actinomycetota</taxon>
        <taxon>Actinomycetes</taxon>
        <taxon>Micrococcales</taxon>
        <taxon>Dermabacteraceae</taxon>
        <taxon>Brachybacterium</taxon>
    </lineage>
</organism>
<feature type="region of interest" description="Disordered" evidence="1">
    <location>
        <begin position="49"/>
        <end position="79"/>
    </location>
</feature>
<proteinExistence type="predicted"/>
<protein>
    <submittedName>
        <fullName evidence="3">Uncharacterized protein</fullName>
    </submittedName>
</protein>
<keyword evidence="2" id="KW-0732">Signal</keyword>
<keyword evidence="4" id="KW-1185">Reference proteome</keyword>
<dbReference type="Proteomes" id="UP001597280">
    <property type="component" value="Unassembled WGS sequence"/>
</dbReference>
<sequence length="294" mass="29071">MGTTTRIPRAVLALAASTALLGLAACSSGSATAEGTDGEATTSIAATTTDAQESTGMDASDGGGTPVASDGGDGAAASGGDRASIVLELDVPEDSSGHADGAAVVSAEELGATLGATLGGDATCEDDLDMEPGNAATCNGPASSEGTVDTVPWTAYPVMVPADGAFPDGSTTALLFVRGESAPDGLESILDERDVLTGLGFGSMFGASDLSAEQLAQDTLEVLTSENAYVPLTDADFSEVTCEDGMSSEQFQALEPVTCEAATESGESYPLTVAPGPFAENDPGLLVGIRIVTG</sequence>
<dbReference type="EMBL" id="JBHUFL010000002">
    <property type="protein sequence ID" value="MFD1835280.1"/>
    <property type="molecule type" value="Genomic_DNA"/>
</dbReference>
<comment type="caution">
    <text evidence="3">The sequence shown here is derived from an EMBL/GenBank/DDBJ whole genome shotgun (WGS) entry which is preliminary data.</text>
</comment>
<feature type="signal peptide" evidence="2">
    <location>
        <begin position="1"/>
        <end position="33"/>
    </location>
</feature>
<evidence type="ECO:0000313" key="3">
    <source>
        <dbReference type="EMBL" id="MFD1835280.1"/>
    </source>
</evidence>
<accession>A0ABW4PYN1</accession>
<evidence type="ECO:0000256" key="1">
    <source>
        <dbReference type="SAM" id="MobiDB-lite"/>
    </source>
</evidence>
<feature type="chain" id="PRO_5045104254" evidence="2">
    <location>
        <begin position="34"/>
        <end position="294"/>
    </location>
</feature>
<evidence type="ECO:0000256" key="2">
    <source>
        <dbReference type="SAM" id="SignalP"/>
    </source>
</evidence>